<sequence>MPPLLSARVKHLLGRLNLNIRRREYAPRSEDRFIYEDILQSHSISHSQGKPPVILDVGANIGQTAAAYHFTLPEFIVHAFEPFRDTFQALQKNVASLPNVHCWQMAMGAKSGQLHLSLDAIVPTSTLNSLENASSTPLDRSETIDVSTVDEFCASKGIETVGILKIDTEGHDLEVLKGASNLLSQGAIQSVLIECSLAPSSPRHVAYEHVRNLLVAHQFRLFGLYEVTSLPPHGAHWYCNALFKHESIFKGLSS</sequence>
<dbReference type="InterPro" id="IPR006342">
    <property type="entry name" value="FkbM_mtfrase"/>
</dbReference>
<keyword evidence="2" id="KW-0808">Transferase</keyword>
<dbReference type="OrthoDB" id="5679686at2"/>
<dbReference type="PANTHER" id="PTHR36973">
    <property type="entry name" value="SLL1456 PROTEIN-RELATED"/>
    <property type="match status" value="1"/>
</dbReference>
<name>A0A5R8KH07_9BACT</name>
<evidence type="ECO:0000313" key="3">
    <source>
        <dbReference type="Proteomes" id="UP000306196"/>
    </source>
</evidence>
<dbReference type="NCBIfam" id="TIGR01444">
    <property type="entry name" value="fkbM_fam"/>
    <property type="match status" value="1"/>
</dbReference>
<reference evidence="2 3" key="1">
    <citation type="submission" date="2019-05" db="EMBL/GenBank/DDBJ databases">
        <title>Verrucobacter flavum gen. nov., sp. nov. a new member of the family Verrucomicrobiaceae.</title>
        <authorList>
            <person name="Szuroczki S."/>
            <person name="Abbaszade G."/>
            <person name="Szabo A."/>
            <person name="Felfoldi T."/>
            <person name="Schumann P."/>
            <person name="Boka K."/>
            <person name="Keki Z."/>
            <person name="Toumi M."/>
            <person name="Toth E."/>
        </authorList>
    </citation>
    <scope>NUCLEOTIDE SEQUENCE [LARGE SCALE GENOMIC DNA]</scope>
    <source>
        <strain evidence="2 3">MG-N-17</strain>
    </source>
</reference>
<dbReference type="Gene3D" id="3.40.50.150">
    <property type="entry name" value="Vaccinia Virus protein VP39"/>
    <property type="match status" value="1"/>
</dbReference>
<evidence type="ECO:0000313" key="2">
    <source>
        <dbReference type="EMBL" id="TLD70889.1"/>
    </source>
</evidence>
<dbReference type="InterPro" id="IPR029063">
    <property type="entry name" value="SAM-dependent_MTases_sf"/>
</dbReference>
<accession>A0A5R8KH07</accession>
<protein>
    <submittedName>
        <fullName evidence="2">FkbM family methyltransferase</fullName>
    </submittedName>
</protein>
<dbReference type="GO" id="GO:0008171">
    <property type="term" value="F:O-methyltransferase activity"/>
    <property type="evidence" value="ECO:0007669"/>
    <property type="project" value="TreeGrafter"/>
</dbReference>
<keyword evidence="2" id="KW-0489">Methyltransferase</keyword>
<comment type="caution">
    <text evidence="2">The sequence shown here is derived from an EMBL/GenBank/DDBJ whole genome shotgun (WGS) entry which is preliminary data.</text>
</comment>
<keyword evidence="3" id="KW-1185">Reference proteome</keyword>
<dbReference type="Pfam" id="PF05050">
    <property type="entry name" value="Methyltransf_21"/>
    <property type="match status" value="1"/>
</dbReference>
<gene>
    <name evidence="2" type="ORF">FEM03_11330</name>
</gene>
<dbReference type="InterPro" id="IPR053188">
    <property type="entry name" value="FkbM_Methyltransferase"/>
</dbReference>
<dbReference type="AlphaFoldDB" id="A0A5R8KH07"/>
<evidence type="ECO:0000259" key="1">
    <source>
        <dbReference type="Pfam" id="PF05050"/>
    </source>
</evidence>
<proteinExistence type="predicted"/>
<dbReference type="SUPFAM" id="SSF53335">
    <property type="entry name" value="S-adenosyl-L-methionine-dependent methyltransferases"/>
    <property type="match status" value="1"/>
</dbReference>
<organism evidence="2 3">
    <name type="scientific">Phragmitibacter flavus</name>
    <dbReference type="NCBI Taxonomy" id="2576071"/>
    <lineage>
        <taxon>Bacteria</taxon>
        <taxon>Pseudomonadati</taxon>
        <taxon>Verrucomicrobiota</taxon>
        <taxon>Verrucomicrobiia</taxon>
        <taxon>Verrucomicrobiales</taxon>
        <taxon>Verrucomicrobiaceae</taxon>
        <taxon>Phragmitibacter</taxon>
    </lineage>
</organism>
<feature type="domain" description="Methyltransferase FkbM" evidence="1">
    <location>
        <begin position="56"/>
        <end position="221"/>
    </location>
</feature>
<dbReference type="GO" id="GO:0032259">
    <property type="term" value="P:methylation"/>
    <property type="evidence" value="ECO:0007669"/>
    <property type="project" value="UniProtKB-KW"/>
</dbReference>
<dbReference type="PANTHER" id="PTHR36973:SF4">
    <property type="entry name" value="NODULATION PROTEIN"/>
    <property type="match status" value="1"/>
</dbReference>
<dbReference type="Proteomes" id="UP000306196">
    <property type="component" value="Unassembled WGS sequence"/>
</dbReference>
<dbReference type="RefSeq" id="WP_138086359.1">
    <property type="nucleotide sequence ID" value="NZ_VAUV01000007.1"/>
</dbReference>
<dbReference type="EMBL" id="VAUV01000007">
    <property type="protein sequence ID" value="TLD70889.1"/>
    <property type="molecule type" value="Genomic_DNA"/>
</dbReference>